<dbReference type="EMBL" id="VJMH01002687">
    <property type="protein sequence ID" value="KAF0707945.1"/>
    <property type="molecule type" value="Genomic_DNA"/>
</dbReference>
<evidence type="ECO:0000256" key="1">
    <source>
        <dbReference type="SAM" id="Phobius"/>
    </source>
</evidence>
<keyword evidence="1" id="KW-1133">Transmembrane helix</keyword>
<protein>
    <submittedName>
        <fullName evidence="2">Uncharacterized protein</fullName>
    </submittedName>
</protein>
<feature type="non-terminal residue" evidence="2">
    <location>
        <position position="1"/>
    </location>
</feature>
<evidence type="ECO:0000313" key="2">
    <source>
        <dbReference type="EMBL" id="KAF0707945.1"/>
    </source>
</evidence>
<keyword evidence="1" id="KW-0472">Membrane</keyword>
<proteinExistence type="predicted"/>
<accession>A0A6A4Z597</accession>
<dbReference type="AlphaFoldDB" id="A0A6A4Z597"/>
<gene>
    <name evidence="2" type="ORF">As57867_006477</name>
</gene>
<feature type="transmembrane region" description="Helical" evidence="1">
    <location>
        <begin position="20"/>
        <end position="38"/>
    </location>
</feature>
<keyword evidence="1" id="KW-0812">Transmembrane</keyword>
<reference evidence="2" key="1">
    <citation type="submission" date="2019-06" db="EMBL/GenBank/DDBJ databases">
        <title>Genomics analysis of Aphanomyces spp. identifies a new class of oomycete effector associated with host adaptation.</title>
        <authorList>
            <person name="Gaulin E."/>
        </authorList>
    </citation>
    <scope>NUCLEOTIDE SEQUENCE</scope>
    <source>
        <strain evidence="2">CBS 578.67</strain>
    </source>
</reference>
<name>A0A6A4Z597_9STRA</name>
<organism evidence="2">
    <name type="scientific">Aphanomyces stellatus</name>
    <dbReference type="NCBI Taxonomy" id="120398"/>
    <lineage>
        <taxon>Eukaryota</taxon>
        <taxon>Sar</taxon>
        <taxon>Stramenopiles</taxon>
        <taxon>Oomycota</taxon>
        <taxon>Saprolegniomycetes</taxon>
        <taxon>Saprolegniales</taxon>
        <taxon>Verrucalvaceae</taxon>
        <taxon>Aphanomyces</taxon>
    </lineage>
</organism>
<sequence>LLSAGAKYLFDWSPWVRHGVAYVDPASALLNGLVVFPFKRQGYAMDMKIWRVFAIELNADDDDDSIEFAFPLVN</sequence>
<dbReference type="OrthoDB" id="78494at2759"/>
<comment type="caution">
    <text evidence="2">The sequence shown here is derived from an EMBL/GenBank/DDBJ whole genome shotgun (WGS) entry which is preliminary data.</text>
</comment>